<dbReference type="PATRIC" id="fig|1302649.3.peg.1256"/>
<organism evidence="1 2">
    <name type="scientific">Tetragenococcus muriaticus PMC-11-5</name>
    <dbReference type="NCBI Taxonomy" id="1302649"/>
    <lineage>
        <taxon>Bacteria</taxon>
        <taxon>Bacillati</taxon>
        <taxon>Bacillota</taxon>
        <taxon>Bacilli</taxon>
        <taxon>Lactobacillales</taxon>
        <taxon>Enterococcaceae</taxon>
        <taxon>Tetragenococcus</taxon>
    </lineage>
</organism>
<name>A0A091C1J1_9ENTE</name>
<sequence>MLVSYKWLNELVDMSNVTSQTLADQMSLTGIEVEGVSYPNAGLKKTCGRRR</sequence>
<dbReference type="EMBL" id="JPVU01000133">
    <property type="protein sequence ID" value="KFN91731.1"/>
    <property type="molecule type" value="Genomic_DNA"/>
</dbReference>
<evidence type="ECO:0000313" key="1">
    <source>
        <dbReference type="EMBL" id="KFN91731.1"/>
    </source>
</evidence>
<dbReference type="InterPro" id="IPR009061">
    <property type="entry name" value="DNA-bd_dom_put_sf"/>
</dbReference>
<dbReference type="AlphaFoldDB" id="A0A091C1J1"/>
<comment type="caution">
    <text evidence="1">The sequence shown here is derived from an EMBL/GenBank/DDBJ whole genome shotgun (WGS) entry which is preliminary data.</text>
</comment>
<accession>A0A091C1J1</accession>
<keyword evidence="1" id="KW-0030">Aminoacyl-tRNA synthetase</keyword>
<proteinExistence type="predicted"/>
<dbReference type="SUPFAM" id="SSF46955">
    <property type="entry name" value="Putative DNA-binding domain"/>
    <property type="match status" value="1"/>
</dbReference>
<protein>
    <submittedName>
        <fullName evidence="1">Phenylalanyl-tRNA synthetase beta subunit</fullName>
    </submittedName>
</protein>
<evidence type="ECO:0000313" key="2">
    <source>
        <dbReference type="Proteomes" id="UP000029380"/>
    </source>
</evidence>
<dbReference type="GO" id="GO:0004812">
    <property type="term" value="F:aminoacyl-tRNA ligase activity"/>
    <property type="evidence" value="ECO:0007669"/>
    <property type="project" value="UniProtKB-KW"/>
</dbReference>
<gene>
    <name evidence="1" type="ORF">TMUPMC115_1253</name>
</gene>
<dbReference type="Gene3D" id="3.30.56.10">
    <property type="match status" value="1"/>
</dbReference>
<keyword evidence="1" id="KW-0436">Ligase</keyword>
<reference evidence="1 2" key="1">
    <citation type="submission" date="2014-08" db="EMBL/GenBank/DDBJ databases">
        <title>Genome sequence of Tetragenococcus muriaticus.</title>
        <authorList>
            <person name="Chuea-nongthon C."/>
            <person name="Rodtong S."/>
            <person name="Yongsawatdigul J."/>
            <person name="Steele J.L."/>
            <person name="Liu X.-y."/>
            <person name="Speers J."/>
            <person name="Glasner J.D."/>
            <person name="Neeno-Eckwall E.C."/>
        </authorList>
    </citation>
    <scope>NUCLEOTIDE SEQUENCE [LARGE SCALE GENOMIC DNA]</scope>
    <source>
        <strain evidence="1 2">PMC-11-5</strain>
    </source>
</reference>
<dbReference type="Proteomes" id="UP000029380">
    <property type="component" value="Unassembled WGS sequence"/>
</dbReference>